<dbReference type="InterPro" id="IPR050708">
    <property type="entry name" value="T6SS_VgrG/RHS"/>
</dbReference>
<dbReference type="RefSeq" id="WP_314005265.1">
    <property type="nucleotide sequence ID" value="NZ_JASJOT010000053.1"/>
</dbReference>
<dbReference type="NCBIfam" id="TIGR03696">
    <property type="entry name" value="Rhs_assc_core"/>
    <property type="match status" value="1"/>
</dbReference>
<dbReference type="Gene3D" id="2.180.10.10">
    <property type="entry name" value="RHS repeat-associated core"/>
    <property type="match status" value="2"/>
</dbReference>
<gene>
    <name evidence="3" type="ORF">QNI19_37330</name>
</gene>
<dbReference type="PANTHER" id="PTHR32305:SF15">
    <property type="entry name" value="PROTEIN RHSA-RELATED"/>
    <property type="match status" value="1"/>
</dbReference>
<dbReference type="InterPro" id="IPR022385">
    <property type="entry name" value="Rhs_assc_core"/>
</dbReference>
<evidence type="ECO:0000259" key="2">
    <source>
        <dbReference type="Pfam" id="PF20041"/>
    </source>
</evidence>
<feature type="domain" description="DUF6443" evidence="2">
    <location>
        <begin position="34"/>
        <end position="154"/>
    </location>
</feature>
<accession>A0ABT7CY52</accession>
<keyword evidence="4" id="KW-1185">Reference proteome</keyword>
<dbReference type="InterPro" id="IPR045619">
    <property type="entry name" value="DUF6443"/>
</dbReference>
<comment type="caution">
    <text evidence="3">The sequence shown here is derived from an EMBL/GenBank/DDBJ whole genome shotgun (WGS) entry which is preliminary data.</text>
</comment>
<reference evidence="3 4" key="1">
    <citation type="submission" date="2023-05" db="EMBL/GenBank/DDBJ databases">
        <authorList>
            <person name="Zhang X."/>
        </authorList>
    </citation>
    <scope>NUCLEOTIDE SEQUENCE [LARGE SCALE GENOMIC DNA]</scope>
    <source>
        <strain evidence="3 4">DM2B3-1</strain>
    </source>
</reference>
<evidence type="ECO:0000313" key="4">
    <source>
        <dbReference type="Proteomes" id="UP001228581"/>
    </source>
</evidence>
<evidence type="ECO:0000256" key="1">
    <source>
        <dbReference type="SAM" id="SignalP"/>
    </source>
</evidence>
<sequence length="1388" mass="153076">MQSYFRLFKYLLFLSYGLQLCAQSPSNINHIQSKTYRSVAGNDPVVEVDYFDGLGQLLQSLTYQGSPDHKDIVTKQVVYDRFGRVDKVYLPTPASDGLMTFKPSFFSQSTDFYQDNTPFSQSEYENSPLNRIQNQFGPGDAWRAANRSNGNKYQVSSLNEVRIWQLTGVQGSNEYGASSSGFYPAGELYKVITNDENNHKIIQYKDKAGKLIQKNIDDGTSSGMTTIYIYNDYNQIVFVIPPQLYATEVEPITSGTVLLKESSNSESLFSYHYDGSGRIIEKLVPGGGWTQFVYNKRDQPILSQNARQKAIGKWSFSKFDVLGRVILAGEMSSTADRTTLQNGANTTSLQYESRTGNVLGYTNNAYPSVTPDQVNLVNQVNYYDDYDWSSASGQPIIAFVPFATNTASYTAKGLLTGSLSRIVGAGSIAGKMLVSVFYYDTKSRLIQSFVQTHFSSPTSIDSYTRTDLTLGFSGEVLKSRVRYEYGASRTSYTAVTAYEYDHLGRKVKTLHGIGTGSSEPLLKPIAHYVYDGVGRLQKKLIEPEEIQNEATVKTRSNEVLSGSVTDQANRIVIKAGTSIQGSYTLDPQLRSTTSSGIQTIDYTYTIRNWLKSINGGTLNESENDLFGMSLSYQEDNLNFNGNISKQSWTSFNAKAFANRVYDYTYDAADRLLSANYSGGKTGTGNSGEDYSVNNLTYDKNGNIRSLNRKSMIAGTPSAPTAFGMVDQLRYTYQNNKSNKLTGVSDDITTSLPNGVGDFRKKTTPSNGLEYEYYEDGSLKKDANKGINNIIYNTLGLVETVQLANGTINYYYDGSGRKLRKQVAETNKPIIITDYENGIVFETNPAQGKTNALSFIGHEEGRIIEQAGQLVYEYHYKDHLGNLRVAFRQQVAQQTSTARLSMEPELATQEEASFQKVGTSRVAGPAHSGRYAARLLQKSGPSKTVLLKAGETLTTSVFAYIESIDKKRTNWIPMPVLGDEHIVADGKTKRRTVVKAGIALPVKFGKKPLEIPDAYLQLMARDSSGKVISLQKQNITQAASGSWEELVLRYQAKEAQTLEVSLVNASAERVVTFDDMSLRVQPALIVQENHYDPWGLNLAGIEVQGNPNHEFQYNGKEKQEELGLDWMDYGARMYDAQIGRWHVIDPLAEKMRRHSPYNYCFDNPIRFIDPDGMQGLPGSAPIPIISKKQDPEIKKNTSTIESFQYDKNSKLGTDNVLTNQVTTTIQKDEKGTELYRMTESVNTSGTVDANGKISNIQQAKTTTITVNSSEGVKTSNFSEAAKPVSLSATATEFQSAIKSVAEFKTANDGQSPVQAAAQKNAEVSTTAGYVSTGASVVGVVIGIAGYLVPEPFTKPLTHAAMVAGATGLSADIYSRSQGTDPEKITLTIK</sequence>
<feature type="signal peptide" evidence="1">
    <location>
        <begin position="1"/>
        <end position="22"/>
    </location>
</feature>
<organism evidence="3 4">
    <name type="scientific">Xanthocytophaga flava</name>
    <dbReference type="NCBI Taxonomy" id="3048013"/>
    <lineage>
        <taxon>Bacteria</taxon>
        <taxon>Pseudomonadati</taxon>
        <taxon>Bacteroidota</taxon>
        <taxon>Cytophagia</taxon>
        <taxon>Cytophagales</taxon>
        <taxon>Rhodocytophagaceae</taxon>
        <taxon>Xanthocytophaga</taxon>
    </lineage>
</organism>
<dbReference type="Proteomes" id="UP001228581">
    <property type="component" value="Unassembled WGS sequence"/>
</dbReference>
<proteinExistence type="predicted"/>
<dbReference type="EMBL" id="JASJOT010000053">
    <property type="protein sequence ID" value="MDJ1498655.1"/>
    <property type="molecule type" value="Genomic_DNA"/>
</dbReference>
<feature type="chain" id="PRO_5045133305" evidence="1">
    <location>
        <begin position="23"/>
        <end position="1388"/>
    </location>
</feature>
<protein>
    <submittedName>
        <fullName evidence="3">DUF6443 domain-containing protein</fullName>
    </submittedName>
</protein>
<keyword evidence="1" id="KW-0732">Signal</keyword>
<evidence type="ECO:0000313" key="3">
    <source>
        <dbReference type="EMBL" id="MDJ1498655.1"/>
    </source>
</evidence>
<dbReference type="Pfam" id="PF20041">
    <property type="entry name" value="DUF6443"/>
    <property type="match status" value="1"/>
</dbReference>
<name>A0ABT7CY52_9BACT</name>
<dbReference type="PANTHER" id="PTHR32305">
    <property type="match status" value="1"/>
</dbReference>